<keyword evidence="1" id="KW-0328">Glycosyltransferase</keyword>
<keyword evidence="1" id="KW-0808">Transferase</keyword>
<dbReference type="InterPro" id="IPR000836">
    <property type="entry name" value="PRTase_dom"/>
</dbReference>
<sequence length="329" mass="36612">MSIVLPDLACLDRPPSYLGYSQISQWIDSLGGTLRAKQFVAVAAVLRGGLFPAQCAAFATGAPLWFIRYDRGRQEASWHGGVPPPGRLLLCEDIAGHGHTLVNCRALVRRTHPDHRVLTIVSDELSRVRPDWSMHRPNVQTVLPWEREVVSPQFRQDYWHRDGAHGREPMKPDHCYRRWGIDLDGVLCDDLPAARYEADMAGTLTERDALPRAQGAPQLTADQHVIVTGRPLADRHRTRAWLDARGYSGIAVHHRDPAVHAHDDLSIAAHKASTAERLGITDFLESCAHQAILISARAPQIRVFWWHGGDPVLVNAHPTPPQAPGMLQL</sequence>
<name>A0ABT0YVT3_9BURK</name>
<dbReference type="InterPro" id="IPR029057">
    <property type="entry name" value="PRTase-like"/>
</dbReference>
<keyword evidence="2" id="KW-1185">Reference proteome</keyword>
<organism evidence="1 2">
    <name type="scientific">Caldimonas mangrovi</name>
    <dbReference type="NCBI Taxonomy" id="2944811"/>
    <lineage>
        <taxon>Bacteria</taxon>
        <taxon>Pseudomonadati</taxon>
        <taxon>Pseudomonadota</taxon>
        <taxon>Betaproteobacteria</taxon>
        <taxon>Burkholderiales</taxon>
        <taxon>Sphaerotilaceae</taxon>
        <taxon>Caldimonas</taxon>
    </lineage>
</organism>
<dbReference type="CDD" id="cd06223">
    <property type="entry name" value="PRTases_typeI"/>
    <property type="match status" value="1"/>
</dbReference>
<evidence type="ECO:0000313" key="2">
    <source>
        <dbReference type="Proteomes" id="UP001165541"/>
    </source>
</evidence>
<dbReference type="GO" id="GO:0016757">
    <property type="term" value="F:glycosyltransferase activity"/>
    <property type="evidence" value="ECO:0007669"/>
    <property type="project" value="UniProtKB-KW"/>
</dbReference>
<evidence type="ECO:0000313" key="1">
    <source>
        <dbReference type="EMBL" id="MCM5681918.1"/>
    </source>
</evidence>
<dbReference type="SUPFAM" id="SSF53271">
    <property type="entry name" value="PRTase-like"/>
    <property type="match status" value="1"/>
</dbReference>
<comment type="caution">
    <text evidence="1">The sequence shown here is derived from an EMBL/GenBank/DDBJ whole genome shotgun (WGS) entry which is preliminary data.</text>
</comment>
<accession>A0ABT0YVT3</accession>
<gene>
    <name evidence="1" type="ORF">M8A51_20510</name>
</gene>
<dbReference type="Gene3D" id="3.40.50.2020">
    <property type="match status" value="1"/>
</dbReference>
<protein>
    <submittedName>
        <fullName evidence="1">Phosphoribosyltransferase</fullName>
    </submittedName>
</protein>
<dbReference type="Proteomes" id="UP001165541">
    <property type="component" value="Unassembled WGS sequence"/>
</dbReference>
<reference evidence="1" key="1">
    <citation type="submission" date="2022-05" db="EMBL/GenBank/DDBJ databases">
        <title>Schlegelella sp. nov., isolated from mangrove soil.</title>
        <authorList>
            <person name="Liu Y."/>
            <person name="Ge X."/>
            <person name="Liu W."/>
        </authorList>
    </citation>
    <scope>NUCLEOTIDE SEQUENCE</scope>
    <source>
        <strain evidence="1">S2-27</strain>
    </source>
</reference>
<dbReference type="EMBL" id="JAMKFE010000015">
    <property type="protein sequence ID" value="MCM5681918.1"/>
    <property type="molecule type" value="Genomic_DNA"/>
</dbReference>
<proteinExistence type="predicted"/>
<dbReference type="RefSeq" id="WP_251780400.1">
    <property type="nucleotide sequence ID" value="NZ_JAMKFE010000015.1"/>
</dbReference>